<dbReference type="GO" id="GO:0022857">
    <property type="term" value="F:transmembrane transporter activity"/>
    <property type="evidence" value="ECO:0007669"/>
    <property type="project" value="InterPro"/>
</dbReference>
<evidence type="ECO:0000256" key="6">
    <source>
        <dbReference type="SAM" id="Phobius"/>
    </source>
</evidence>
<evidence type="ECO:0000256" key="2">
    <source>
        <dbReference type="ARBA" id="ARBA00022448"/>
    </source>
</evidence>
<name>A0A9D2WQ07_9FIRM</name>
<dbReference type="InterPro" id="IPR036259">
    <property type="entry name" value="MFS_trans_sf"/>
</dbReference>
<evidence type="ECO:0000256" key="5">
    <source>
        <dbReference type="ARBA" id="ARBA00023136"/>
    </source>
</evidence>
<keyword evidence="9" id="KW-1185">Reference proteome</keyword>
<dbReference type="InterPro" id="IPR020846">
    <property type="entry name" value="MFS_dom"/>
</dbReference>
<proteinExistence type="predicted"/>
<evidence type="ECO:0000256" key="3">
    <source>
        <dbReference type="ARBA" id="ARBA00022692"/>
    </source>
</evidence>
<dbReference type="InterPro" id="IPR052714">
    <property type="entry name" value="MFS_Exporter"/>
</dbReference>
<dbReference type="RefSeq" id="WP_161821513.1">
    <property type="nucleotide sequence ID" value="NZ_LSRS01000003.1"/>
</dbReference>
<evidence type="ECO:0000313" key="8">
    <source>
        <dbReference type="EMBL" id="KAF1084978.1"/>
    </source>
</evidence>
<dbReference type="InterPro" id="IPR011701">
    <property type="entry name" value="MFS"/>
</dbReference>
<dbReference type="SUPFAM" id="SSF103473">
    <property type="entry name" value="MFS general substrate transporter"/>
    <property type="match status" value="1"/>
</dbReference>
<dbReference type="PROSITE" id="PS50850">
    <property type="entry name" value="MFS"/>
    <property type="match status" value="1"/>
</dbReference>
<evidence type="ECO:0000256" key="1">
    <source>
        <dbReference type="ARBA" id="ARBA00004651"/>
    </source>
</evidence>
<comment type="subcellular location">
    <subcellularLocation>
        <location evidence="1">Cell membrane</location>
        <topology evidence="1">Multi-pass membrane protein</topology>
    </subcellularLocation>
</comment>
<sequence>MMSNSKPEKLWGKDYIIVMIASAGISFCNYFFFSTLPIYAQKISGTVVYAGLMTGVYTLAALATRPFSGNLSDKFGRTKLLILGAFLCTIACTLYNFATIISLLIFIRILHGIGFGIHSTSGGAVAADVIPKSRMAEGIGYFGLYGTIAAAVAPGIALSIIENGEIQKFRNLFILAAVVSFISLIFDCCITYERKNKNALNNEILSPTETESYNENLPKTFLGFTSILGLRFLLL</sequence>
<feature type="transmembrane region" description="Helical" evidence="6">
    <location>
        <begin position="15"/>
        <end position="40"/>
    </location>
</feature>
<dbReference type="PANTHER" id="PTHR23531">
    <property type="entry name" value="QUINOLENE RESISTANCE PROTEIN NORA"/>
    <property type="match status" value="1"/>
</dbReference>
<gene>
    <name evidence="8" type="primary">tetA_1</name>
    <name evidence="8" type="ORF">SPSYN_01114</name>
</gene>
<keyword evidence="4 6" id="KW-1133">Transmembrane helix</keyword>
<dbReference type="EMBL" id="LSRS01000003">
    <property type="protein sequence ID" value="KAF1084978.1"/>
    <property type="molecule type" value="Genomic_DNA"/>
</dbReference>
<dbReference type="PANTHER" id="PTHR23531:SF1">
    <property type="entry name" value="QUINOLENE RESISTANCE PROTEIN NORA"/>
    <property type="match status" value="1"/>
</dbReference>
<keyword evidence="3 6" id="KW-0812">Transmembrane</keyword>
<feature type="transmembrane region" description="Helical" evidence="6">
    <location>
        <begin position="142"/>
        <end position="161"/>
    </location>
</feature>
<evidence type="ECO:0000259" key="7">
    <source>
        <dbReference type="PROSITE" id="PS50850"/>
    </source>
</evidence>
<reference evidence="8" key="1">
    <citation type="submission" date="2016-02" db="EMBL/GenBank/DDBJ databases">
        <title>Draft Genome Sequence of Sporotomaculum syntrophicum Strain FB, a Syntrophic Benzoate Degrader.</title>
        <authorList>
            <person name="Nobu M.K."/>
            <person name="Narihiro T."/>
            <person name="Qiu Y.-L."/>
            <person name="Ohashi A."/>
            <person name="Liu W.-T."/>
            <person name="Yuji S."/>
        </authorList>
    </citation>
    <scope>NUCLEOTIDE SEQUENCE</scope>
    <source>
        <strain evidence="8">FB</strain>
    </source>
</reference>
<comment type="caution">
    <text evidence="8">The sequence shown here is derived from an EMBL/GenBank/DDBJ whole genome shotgun (WGS) entry which is preliminary data.</text>
</comment>
<feature type="domain" description="Major facilitator superfamily (MFS) profile" evidence="7">
    <location>
        <begin position="1"/>
        <end position="235"/>
    </location>
</feature>
<dbReference type="Proteomes" id="UP000798488">
    <property type="component" value="Unassembled WGS sequence"/>
</dbReference>
<dbReference type="OrthoDB" id="9803985at2"/>
<protein>
    <submittedName>
        <fullName evidence="8">Tetracycline resistance protein, class B</fullName>
    </submittedName>
</protein>
<dbReference type="AlphaFoldDB" id="A0A9D2WQ07"/>
<feature type="transmembrane region" description="Helical" evidence="6">
    <location>
        <begin position="173"/>
        <end position="192"/>
    </location>
</feature>
<evidence type="ECO:0000256" key="4">
    <source>
        <dbReference type="ARBA" id="ARBA00022989"/>
    </source>
</evidence>
<keyword evidence="5 6" id="KW-0472">Membrane</keyword>
<dbReference type="Gene3D" id="1.20.1250.20">
    <property type="entry name" value="MFS general substrate transporter like domains"/>
    <property type="match status" value="1"/>
</dbReference>
<dbReference type="GO" id="GO:0005886">
    <property type="term" value="C:plasma membrane"/>
    <property type="evidence" value="ECO:0007669"/>
    <property type="project" value="UniProtKB-SubCell"/>
</dbReference>
<feature type="transmembrane region" description="Helical" evidence="6">
    <location>
        <begin position="80"/>
        <end position="107"/>
    </location>
</feature>
<dbReference type="Pfam" id="PF07690">
    <property type="entry name" value="MFS_1"/>
    <property type="match status" value="1"/>
</dbReference>
<evidence type="ECO:0000313" key="9">
    <source>
        <dbReference type="Proteomes" id="UP000798488"/>
    </source>
</evidence>
<accession>A0A9D2WQ07</accession>
<keyword evidence="2" id="KW-0813">Transport</keyword>
<feature type="transmembrane region" description="Helical" evidence="6">
    <location>
        <begin position="46"/>
        <end position="68"/>
    </location>
</feature>
<organism evidence="8 9">
    <name type="scientific">Sporotomaculum syntrophicum</name>
    <dbReference type="NCBI Taxonomy" id="182264"/>
    <lineage>
        <taxon>Bacteria</taxon>
        <taxon>Bacillati</taxon>
        <taxon>Bacillota</taxon>
        <taxon>Clostridia</taxon>
        <taxon>Eubacteriales</taxon>
        <taxon>Desulfallaceae</taxon>
        <taxon>Sporotomaculum</taxon>
    </lineage>
</organism>